<protein>
    <recommendedName>
        <fullName evidence="4">VanZ-like domain-containing protein</fullName>
    </recommendedName>
</protein>
<reference evidence="2 3" key="1">
    <citation type="submission" date="2022-12" db="EMBL/GenBank/DDBJ databases">
        <title>Draft genome sequence of Paenibacillus sp. dW9.</title>
        <authorList>
            <person name="Choi E.-W."/>
            <person name="Kim D.-U."/>
        </authorList>
    </citation>
    <scope>NUCLEOTIDE SEQUENCE [LARGE SCALE GENOMIC DNA]</scope>
    <source>
        <strain evidence="3">dW9</strain>
    </source>
</reference>
<dbReference type="Pfam" id="PF09997">
    <property type="entry name" value="DUF2238"/>
    <property type="match status" value="1"/>
</dbReference>
<dbReference type="EMBL" id="JAQAGZ010000001">
    <property type="protein sequence ID" value="MCZ8511049.1"/>
    <property type="molecule type" value="Genomic_DNA"/>
</dbReference>
<sequence length="118" mass="13196">MLIKISRFHPKGECIVLRRANHGAAHEPGSSRGCPAYENGRLFQLYFSVTMAGCWEIYEFTTDPLFRLQSRWGSLADTMSDIICGIAGGLATAVFYSVILIRGRQKTAAHSERASRWN</sequence>
<evidence type="ECO:0008006" key="4">
    <source>
        <dbReference type="Google" id="ProtNLM"/>
    </source>
</evidence>
<proteinExistence type="predicted"/>
<keyword evidence="3" id="KW-1185">Reference proteome</keyword>
<keyword evidence="1" id="KW-1133">Transmembrane helix</keyword>
<name>A0ABT4Q2I4_9BACL</name>
<keyword evidence="1" id="KW-0812">Transmembrane</keyword>
<keyword evidence="1" id="KW-0472">Membrane</keyword>
<evidence type="ECO:0000313" key="2">
    <source>
        <dbReference type="EMBL" id="MCZ8511049.1"/>
    </source>
</evidence>
<comment type="caution">
    <text evidence="2">The sequence shown here is derived from an EMBL/GenBank/DDBJ whole genome shotgun (WGS) entry which is preliminary data.</text>
</comment>
<dbReference type="RefSeq" id="WP_269879420.1">
    <property type="nucleotide sequence ID" value="NZ_JAQAGZ010000001.1"/>
</dbReference>
<accession>A0ABT4Q2I4</accession>
<dbReference type="Proteomes" id="UP001527882">
    <property type="component" value="Unassembled WGS sequence"/>
</dbReference>
<evidence type="ECO:0000256" key="1">
    <source>
        <dbReference type="SAM" id="Phobius"/>
    </source>
</evidence>
<dbReference type="InterPro" id="IPR014509">
    <property type="entry name" value="YjdF-like"/>
</dbReference>
<organism evidence="2 3">
    <name type="scientific">Paenibacillus gyeongsangnamensis</name>
    <dbReference type="NCBI Taxonomy" id="3388067"/>
    <lineage>
        <taxon>Bacteria</taxon>
        <taxon>Bacillati</taxon>
        <taxon>Bacillota</taxon>
        <taxon>Bacilli</taxon>
        <taxon>Bacillales</taxon>
        <taxon>Paenibacillaceae</taxon>
        <taxon>Paenibacillus</taxon>
    </lineage>
</organism>
<feature type="transmembrane region" description="Helical" evidence="1">
    <location>
        <begin position="78"/>
        <end position="101"/>
    </location>
</feature>
<gene>
    <name evidence="2" type="ORF">O9H85_01075</name>
</gene>
<evidence type="ECO:0000313" key="3">
    <source>
        <dbReference type="Proteomes" id="UP001527882"/>
    </source>
</evidence>